<dbReference type="InterPro" id="IPR049503">
    <property type="entry name" value="AbiJ_NTD4"/>
</dbReference>
<evidence type="ECO:0000313" key="3">
    <source>
        <dbReference type="EMBL" id="WKD48323.1"/>
    </source>
</evidence>
<evidence type="ECO:0000259" key="2">
    <source>
        <dbReference type="Pfam" id="PF22809"/>
    </source>
</evidence>
<name>A0ABY9E5M4_9GAMM</name>
<keyword evidence="4" id="KW-1185">Reference proteome</keyword>
<protein>
    <recommendedName>
        <fullName evidence="5">Abortive infection protein-like C-terminal domain-containing protein</fullName>
    </recommendedName>
</protein>
<evidence type="ECO:0000313" key="4">
    <source>
        <dbReference type="Proteomes" id="UP001321520"/>
    </source>
</evidence>
<proteinExistence type="predicted"/>
<dbReference type="Pfam" id="PF22809">
    <property type="entry name" value="DUF7014"/>
    <property type="match status" value="1"/>
</dbReference>
<feature type="domain" description="HEPN AbiJ-N-terminal" evidence="1">
    <location>
        <begin position="5"/>
        <end position="171"/>
    </location>
</feature>
<dbReference type="Pfam" id="PF18863">
    <property type="entry name" value="AbiJ_NTD4"/>
    <property type="match status" value="1"/>
</dbReference>
<dbReference type="RefSeq" id="WP_301414045.1">
    <property type="nucleotide sequence ID" value="NZ_CP098023.1"/>
</dbReference>
<sequence>MTVTELYSKRQKRLHGEVVDVYTYDNIPKSLRIQIIYIWRDTLGKIGKSLGRNEDHAYKIIVSTLCREFGLFQLSHVNKYKYREYTSELENFFLEENKTDRVLDAIEISFKIIDKKTRGYQYLGRRDASERADRAINELNSRFKEHGIGFQFENGEIIRIDSELMHTEAVKPAIRLLNSKQYEGAQQEFLSAYDHYRHGKHKESLNDCLKAFESTMKAICEKQNWPYQSNDTAKSLIKICFERELVPTFWQQQLNSLRSILESSIPTGRNRLSAHGQGSNPTSIPDHLVGYMLHMTASTLVFLTKAEQELANKANQQVKK</sequence>
<feature type="domain" description="DUF7014" evidence="2">
    <location>
        <begin position="179"/>
        <end position="308"/>
    </location>
</feature>
<organism evidence="3 4">
    <name type="scientific">Microbulbifer spongiae</name>
    <dbReference type="NCBI Taxonomy" id="2944933"/>
    <lineage>
        <taxon>Bacteria</taxon>
        <taxon>Pseudomonadati</taxon>
        <taxon>Pseudomonadota</taxon>
        <taxon>Gammaproteobacteria</taxon>
        <taxon>Cellvibrionales</taxon>
        <taxon>Microbulbiferaceae</taxon>
        <taxon>Microbulbifer</taxon>
    </lineage>
</organism>
<dbReference type="Proteomes" id="UP001321520">
    <property type="component" value="Chromosome"/>
</dbReference>
<dbReference type="InterPro" id="IPR054280">
    <property type="entry name" value="DUF7014"/>
</dbReference>
<accession>A0ABY9E5M4</accession>
<reference evidence="3 4" key="1">
    <citation type="submission" date="2022-05" db="EMBL/GenBank/DDBJ databases">
        <title>Microbulbifer sp. nov., isolated from sponge.</title>
        <authorList>
            <person name="Gao L."/>
        </authorList>
    </citation>
    <scope>NUCLEOTIDE SEQUENCE [LARGE SCALE GENOMIC DNA]</scope>
    <source>
        <strain evidence="3 4">MI-G</strain>
    </source>
</reference>
<dbReference type="EMBL" id="CP098023">
    <property type="protein sequence ID" value="WKD48323.1"/>
    <property type="molecule type" value="Genomic_DNA"/>
</dbReference>
<dbReference type="NCBIfam" id="NF046078">
    <property type="entry name" value="STM4504_CBY0614"/>
    <property type="match status" value="1"/>
</dbReference>
<evidence type="ECO:0000259" key="1">
    <source>
        <dbReference type="Pfam" id="PF18863"/>
    </source>
</evidence>
<gene>
    <name evidence="3" type="ORF">M8T91_10290</name>
</gene>
<evidence type="ECO:0008006" key="5">
    <source>
        <dbReference type="Google" id="ProtNLM"/>
    </source>
</evidence>